<gene>
    <name evidence="1" type="ORF">OPT61_g10131</name>
</gene>
<organism evidence="1 2">
    <name type="scientific">Boeremia exigua</name>
    <dbReference type="NCBI Taxonomy" id="749465"/>
    <lineage>
        <taxon>Eukaryota</taxon>
        <taxon>Fungi</taxon>
        <taxon>Dikarya</taxon>
        <taxon>Ascomycota</taxon>
        <taxon>Pezizomycotina</taxon>
        <taxon>Dothideomycetes</taxon>
        <taxon>Pleosporomycetidae</taxon>
        <taxon>Pleosporales</taxon>
        <taxon>Pleosporineae</taxon>
        <taxon>Didymellaceae</taxon>
        <taxon>Boeremia</taxon>
    </lineage>
</organism>
<proteinExistence type="predicted"/>
<evidence type="ECO:0000313" key="1">
    <source>
        <dbReference type="EMBL" id="KAJ8105511.1"/>
    </source>
</evidence>
<protein>
    <submittedName>
        <fullName evidence="1">Uncharacterized protein</fullName>
    </submittedName>
</protein>
<name>A0ACC2HSL5_9PLEO</name>
<dbReference type="Proteomes" id="UP001153331">
    <property type="component" value="Unassembled WGS sequence"/>
</dbReference>
<dbReference type="EMBL" id="JAPHNI010001473">
    <property type="protein sequence ID" value="KAJ8105511.1"/>
    <property type="molecule type" value="Genomic_DNA"/>
</dbReference>
<sequence length="111" mass="11062">MSEQSSAASHPTPGFDLCTQAVVVPSHAALPPRRFANVSSATSSLSESASASAAAALDAEAAVGAGTGAGAVCGSVLGQQSSRDFVSTHNCTFHANAHVDLGLDTHVLDRD</sequence>
<keyword evidence="2" id="KW-1185">Reference proteome</keyword>
<accession>A0ACC2HSL5</accession>
<evidence type="ECO:0000313" key="2">
    <source>
        <dbReference type="Proteomes" id="UP001153331"/>
    </source>
</evidence>
<reference evidence="1" key="1">
    <citation type="submission" date="2022-11" db="EMBL/GenBank/DDBJ databases">
        <title>Genome Sequence of Boeremia exigua.</title>
        <authorList>
            <person name="Buettner E."/>
        </authorList>
    </citation>
    <scope>NUCLEOTIDE SEQUENCE</scope>
    <source>
        <strain evidence="1">CU02</strain>
    </source>
</reference>
<comment type="caution">
    <text evidence="1">The sequence shown here is derived from an EMBL/GenBank/DDBJ whole genome shotgun (WGS) entry which is preliminary data.</text>
</comment>